<sequence length="118" mass="13355">MASLPGYVGILYDSYGEEFDPAVIESEMERGPAKLRVGNSQVVMKLPATLDFATLDDAEAFEDWYFTVIKRIDWFDMAHPRTGRTIRARFESGKIGKLQLVPGTTPGAQRDVTFEYMR</sequence>
<reference evidence="1 2" key="1">
    <citation type="submission" date="2016-08" db="EMBL/GenBank/DDBJ databases">
        <title>Evolution of the type three secretion system and type three effector repertoires in Xanthomonas.</title>
        <authorList>
            <person name="Merda D."/>
            <person name="Briand M."/>
            <person name="Bosis E."/>
            <person name="Rousseau C."/>
            <person name="Portier P."/>
            <person name="Jacques M.-A."/>
            <person name="Fischer-Le Saux M."/>
        </authorList>
    </citation>
    <scope>NUCLEOTIDE SEQUENCE [LARGE SCALE GENOMIC DNA]</scope>
    <source>
        <strain evidence="1 2">CFBP 4691</strain>
    </source>
</reference>
<evidence type="ECO:0000313" key="2">
    <source>
        <dbReference type="Proteomes" id="UP000239898"/>
    </source>
</evidence>
<accession>A0A2S6ZDR1</accession>
<dbReference type="RefSeq" id="WP_128420710.1">
    <property type="nucleotide sequence ID" value="NZ_CP049017.1"/>
</dbReference>
<proteinExistence type="predicted"/>
<dbReference type="Proteomes" id="UP000239898">
    <property type="component" value="Unassembled WGS sequence"/>
</dbReference>
<dbReference type="AlphaFoldDB" id="A0A2S6ZDR1"/>
<dbReference type="OrthoDB" id="8795416at2"/>
<name>A0A2S6ZDR1_9XANT</name>
<evidence type="ECO:0000313" key="1">
    <source>
        <dbReference type="EMBL" id="PPT90417.1"/>
    </source>
</evidence>
<evidence type="ECO:0008006" key="3">
    <source>
        <dbReference type="Google" id="ProtNLM"/>
    </source>
</evidence>
<comment type="caution">
    <text evidence="1">The sequence shown here is derived from an EMBL/GenBank/DDBJ whole genome shotgun (WGS) entry which is preliminary data.</text>
</comment>
<keyword evidence="2" id="KW-1185">Reference proteome</keyword>
<organism evidence="1 2">
    <name type="scientific">Xanthomonas theicola</name>
    <dbReference type="NCBI Taxonomy" id="56464"/>
    <lineage>
        <taxon>Bacteria</taxon>
        <taxon>Pseudomonadati</taxon>
        <taxon>Pseudomonadota</taxon>
        <taxon>Gammaproteobacteria</taxon>
        <taxon>Lysobacterales</taxon>
        <taxon>Lysobacteraceae</taxon>
        <taxon>Xanthomonas</taxon>
    </lineage>
</organism>
<dbReference type="EMBL" id="MIGX01000058">
    <property type="protein sequence ID" value="PPT90417.1"/>
    <property type="molecule type" value="Genomic_DNA"/>
</dbReference>
<gene>
    <name evidence="1" type="ORF">XthCFBP4691_12395</name>
</gene>
<protein>
    <recommendedName>
        <fullName evidence="3">Phage tail protein</fullName>
    </recommendedName>
</protein>